<evidence type="ECO:0000313" key="2">
    <source>
        <dbReference type="Proteomes" id="UP001165960"/>
    </source>
</evidence>
<sequence length="87" mass="10120">MYFEGLPFILPSPKGWRHSADIRWRIHRMPAEWHWIPEEEEILPLESVFVVSDSPILGESETTKTGKSERGDYGKCRNRPVSLPTQL</sequence>
<gene>
    <name evidence="1" type="ORF">DSO57_1005545</name>
</gene>
<evidence type="ECO:0000313" key="1">
    <source>
        <dbReference type="EMBL" id="KAJ9074522.1"/>
    </source>
</evidence>
<comment type="caution">
    <text evidence="1">The sequence shown here is derived from an EMBL/GenBank/DDBJ whole genome shotgun (WGS) entry which is preliminary data.</text>
</comment>
<reference evidence="1" key="1">
    <citation type="submission" date="2022-04" db="EMBL/GenBank/DDBJ databases">
        <title>Genome of the entomopathogenic fungus Entomophthora muscae.</title>
        <authorList>
            <person name="Elya C."/>
            <person name="Lovett B.R."/>
            <person name="Lee E."/>
            <person name="Macias A.M."/>
            <person name="Hajek A.E."/>
            <person name="De Bivort B.L."/>
            <person name="Kasson M.T."/>
            <person name="De Fine Licht H.H."/>
            <person name="Stajich J.E."/>
        </authorList>
    </citation>
    <scope>NUCLEOTIDE SEQUENCE</scope>
    <source>
        <strain evidence="1">Berkeley</strain>
    </source>
</reference>
<dbReference type="Proteomes" id="UP001165960">
    <property type="component" value="Unassembled WGS sequence"/>
</dbReference>
<organism evidence="1 2">
    <name type="scientific">Entomophthora muscae</name>
    <dbReference type="NCBI Taxonomy" id="34485"/>
    <lineage>
        <taxon>Eukaryota</taxon>
        <taxon>Fungi</taxon>
        <taxon>Fungi incertae sedis</taxon>
        <taxon>Zoopagomycota</taxon>
        <taxon>Entomophthoromycotina</taxon>
        <taxon>Entomophthoromycetes</taxon>
        <taxon>Entomophthorales</taxon>
        <taxon>Entomophthoraceae</taxon>
        <taxon>Entomophthora</taxon>
    </lineage>
</organism>
<dbReference type="EMBL" id="QTSX02002855">
    <property type="protein sequence ID" value="KAJ9074522.1"/>
    <property type="molecule type" value="Genomic_DNA"/>
</dbReference>
<accession>A0ACC2TJT8</accession>
<keyword evidence="2" id="KW-1185">Reference proteome</keyword>
<protein>
    <submittedName>
        <fullName evidence="1">Uncharacterized protein</fullName>
    </submittedName>
</protein>
<proteinExistence type="predicted"/>
<name>A0ACC2TJT8_9FUNG</name>